<sequence length="90" mass="10559">MDPRPLVSAAELWAWDCHRVGKLSPFCPPEMPPIDGLRSEPEKRPKYNSQLMIIHDSKSPVCDSWEGCPVSEENRPFLYTHWWHIDTFCY</sequence>
<dbReference type="EMBL" id="BTRK01000003">
    <property type="protein sequence ID" value="GMR43012.1"/>
    <property type="molecule type" value="Genomic_DNA"/>
</dbReference>
<protein>
    <submittedName>
        <fullName evidence="1">Uncharacterized protein</fullName>
    </submittedName>
</protein>
<proteinExistence type="predicted"/>
<name>A0AAN4ZKK1_9BILA</name>
<gene>
    <name evidence="1" type="ORF">PMAYCL1PPCAC_13207</name>
</gene>
<evidence type="ECO:0000313" key="2">
    <source>
        <dbReference type="Proteomes" id="UP001328107"/>
    </source>
</evidence>
<keyword evidence="2" id="KW-1185">Reference proteome</keyword>
<dbReference type="AlphaFoldDB" id="A0AAN4ZKK1"/>
<dbReference type="Proteomes" id="UP001328107">
    <property type="component" value="Unassembled WGS sequence"/>
</dbReference>
<feature type="non-terminal residue" evidence="1">
    <location>
        <position position="90"/>
    </location>
</feature>
<evidence type="ECO:0000313" key="1">
    <source>
        <dbReference type="EMBL" id="GMR43012.1"/>
    </source>
</evidence>
<organism evidence="1 2">
    <name type="scientific">Pristionchus mayeri</name>
    <dbReference type="NCBI Taxonomy" id="1317129"/>
    <lineage>
        <taxon>Eukaryota</taxon>
        <taxon>Metazoa</taxon>
        <taxon>Ecdysozoa</taxon>
        <taxon>Nematoda</taxon>
        <taxon>Chromadorea</taxon>
        <taxon>Rhabditida</taxon>
        <taxon>Rhabditina</taxon>
        <taxon>Diplogasteromorpha</taxon>
        <taxon>Diplogasteroidea</taxon>
        <taxon>Neodiplogasteridae</taxon>
        <taxon>Pristionchus</taxon>
    </lineage>
</organism>
<accession>A0AAN4ZKK1</accession>
<comment type="caution">
    <text evidence="1">The sequence shown here is derived from an EMBL/GenBank/DDBJ whole genome shotgun (WGS) entry which is preliminary data.</text>
</comment>
<reference evidence="2" key="1">
    <citation type="submission" date="2022-10" db="EMBL/GenBank/DDBJ databases">
        <title>Genome assembly of Pristionchus species.</title>
        <authorList>
            <person name="Yoshida K."/>
            <person name="Sommer R.J."/>
        </authorList>
    </citation>
    <scope>NUCLEOTIDE SEQUENCE [LARGE SCALE GENOMIC DNA]</scope>
    <source>
        <strain evidence="2">RS5460</strain>
    </source>
</reference>